<dbReference type="PANTHER" id="PTHR10342:SF274">
    <property type="entry name" value="ARYLSULFATASE B"/>
    <property type="match status" value="1"/>
</dbReference>
<feature type="domain" description="Sulfatase N-terminal" evidence="7">
    <location>
        <begin position="27"/>
        <end position="347"/>
    </location>
</feature>
<dbReference type="CDD" id="cd16029">
    <property type="entry name" value="4-S"/>
    <property type="match status" value="1"/>
</dbReference>
<dbReference type="OrthoDB" id="5500422at2"/>
<dbReference type="PANTHER" id="PTHR10342">
    <property type="entry name" value="ARYLSULFATASE"/>
    <property type="match status" value="1"/>
</dbReference>
<proteinExistence type="inferred from homology"/>
<dbReference type="InterPro" id="IPR024607">
    <property type="entry name" value="Sulfatase_CS"/>
</dbReference>
<dbReference type="InterPro" id="IPR047115">
    <property type="entry name" value="ARSB"/>
</dbReference>
<dbReference type="PROSITE" id="PS00523">
    <property type="entry name" value="SULFATASE_1"/>
    <property type="match status" value="1"/>
</dbReference>
<dbReference type="AlphaFoldDB" id="A0A151CJP2"/>
<evidence type="ECO:0000313" key="9">
    <source>
        <dbReference type="Proteomes" id="UP000075359"/>
    </source>
</evidence>
<comment type="caution">
    <text evidence="8">The sequence shown here is derived from an EMBL/GenBank/DDBJ whole genome shotgun (WGS) entry which is preliminary data.</text>
</comment>
<dbReference type="InterPro" id="IPR000917">
    <property type="entry name" value="Sulfatase_N"/>
</dbReference>
<evidence type="ECO:0000256" key="5">
    <source>
        <dbReference type="ARBA" id="ARBA00023180"/>
    </source>
</evidence>
<dbReference type="InterPro" id="IPR017850">
    <property type="entry name" value="Alkaline_phosphatase_core_sf"/>
</dbReference>
<evidence type="ECO:0000313" key="8">
    <source>
        <dbReference type="EMBL" id="KYJ87654.1"/>
    </source>
</evidence>
<dbReference type="GO" id="GO:0046872">
    <property type="term" value="F:metal ion binding"/>
    <property type="evidence" value="ECO:0007669"/>
    <property type="project" value="UniProtKB-KW"/>
</dbReference>
<dbReference type="STRING" id="1630136.AS592_11210"/>
<sequence>MNLFQKGLLFVSISSLQIVAAELPKQPNIVFIMADDLGWADVGYHGAKGIKTPTIDKLAKEGTKLETFYAQPMCTPSRAALMTGRYPMRYGLQSFVITPGQHYGLPTDERTIAEALKEAGYSTYALGKWHLGHSKKEYWPQNRGFDYFYGTTIGNVDYYTKKRNGVMDWQRNGKFIEENEYFTDLITKDAVRIIEEQDGKKPFFLYMAHLAVHSPYQAPKKYLDKFMDIKDETRRTYAAMAASMDDSVKEVVDALDRKGLRDNTLILFISDNGGIAGSGYSSSMKKVAGNKPAPADNGPYKGSKASLYEGAVRTVAFVNWPKKVKATTVNEMIHMVDWLPTLVGLAGGKAEGNKTIDGLDVWPTITQGKASPHESILINAEFHKGAVRKGDWKLIKKASLPSKIELYDVLHDMGEKHNVAKEHPEKVAELEALLNDYAKGATQALYFKEYLPFIVEDYKTSDMSYNGDEDSGQEGEIPVLPKH</sequence>
<reference evidence="8 9" key="1">
    <citation type="submission" date="2015-11" db="EMBL/GenBank/DDBJ databases">
        <title>Draft genome of Sulfurovum riftiae 1812E, a member of the Epsilonproteobacteria isolated from the tube of the deep-sea hydrothermal vent tubewom Riftia pachyptila.</title>
        <authorList>
            <person name="Vetriani C."/>
            <person name="Giovannelli D."/>
        </authorList>
    </citation>
    <scope>NUCLEOTIDE SEQUENCE [LARGE SCALE GENOMIC DNA]</scope>
    <source>
        <strain evidence="8 9">1812E</strain>
    </source>
</reference>
<comment type="similarity">
    <text evidence="1">Belongs to the sulfatase family.</text>
</comment>
<protein>
    <recommendedName>
        <fullName evidence="7">Sulfatase N-terminal domain-containing protein</fullName>
    </recommendedName>
</protein>
<dbReference type="Proteomes" id="UP000075359">
    <property type="component" value="Unassembled WGS sequence"/>
</dbReference>
<evidence type="ECO:0000256" key="6">
    <source>
        <dbReference type="SAM" id="MobiDB-lite"/>
    </source>
</evidence>
<keyword evidence="9" id="KW-1185">Reference proteome</keyword>
<keyword evidence="4" id="KW-0106">Calcium</keyword>
<name>A0A151CJP2_9BACT</name>
<dbReference type="Gene3D" id="3.30.1120.10">
    <property type="match status" value="1"/>
</dbReference>
<keyword evidence="5" id="KW-0325">Glycoprotein</keyword>
<gene>
    <name evidence="8" type="ORF">AS592_11210</name>
</gene>
<dbReference type="RefSeq" id="WP_067328668.1">
    <property type="nucleotide sequence ID" value="NZ_LNKT01000001.1"/>
</dbReference>
<dbReference type="GO" id="GO:0008484">
    <property type="term" value="F:sulfuric ester hydrolase activity"/>
    <property type="evidence" value="ECO:0007669"/>
    <property type="project" value="InterPro"/>
</dbReference>
<accession>A0A151CJP2</accession>
<evidence type="ECO:0000256" key="2">
    <source>
        <dbReference type="ARBA" id="ARBA00022723"/>
    </source>
</evidence>
<feature type="region of interest" description="Disordered" evidence="6">
    <location>
        <begin position="464"/>
        <end position="483"/>
    </location>
</feature>
<evidence type="ECO:0000256" key="1">
    <source>
        <dbReference type="ARBA" id="ARBA00008779"/>
    </source>
</evidence>
<dbReference type="Pfam" id="PF00884">
    <property type="entry name" value="Sulfatase"/>
    <property type="match status" value="1"/>
</dbReference>
<evidence type="ECO:0000256" key="4">
    <source>
        <dbReference type="ARBA" id="ARBA00022837"/>
    </source>
</evidence>
<evidence type="ECO:0000256" key="3">
    <source>
        <dbReference type="ARBA" id="ARBA00022801"/>
    </source>
</evidence>
<keyword evidence="2" id="KW-0479">Metal-binding</keyword>
<dbReference type="Gene3D" id="3.40.720.10">
    <property type="entry name" value="Alkaline Phosphatase, subunit A"/>
    <property type="match status" value="1"/>
</dbReference>
<dbReference type="SUPFAM" id="SSF53649">
    <property type="entry name" value="Alkaline phosphatase-like"/>
    <property type="match status" value="1"/>
</dbReference>
<dbReference type="EMBL" id="LNKT01000001">
    <property type="protein sequence ID" value="KYJ87654.1"/>
    <property type="molecule type" value="Genomic_DNA"/>
</dbReference>
<organism evidence="8 9">
    <name type="scientific">Sulfurovum riftiae</name>
    <dbReference type="NCBI Taxonomy" id="1630136"/>
    <lineage>
        <taxon>Bacteria</taxon>
        <taxon>Pseudomonadati</taxon>
        <taxon>Campylobacterota</taxon>
        <taxon>Epsilonproteobacteria</taxon>
        <taxon>Campylobacterales</taxon>
        <taxon>Sulfurovaceae</taxon>
        <taxon>Sulfurovum</taxon>
    </lineage>
</organism>
<keyword evidence="3" id="KW-0378">Hydrolase</keyword>
<evidence type="ECO:0000259" key="7">
    <source>
        <dbReference type="Pfam" id="PF00884"/>
    </source>
</evidence>